<keyword evidence="2" id="KW-1185">Reference proteome</keyword>
<dbReference type="Proteomes" id="UP000005096">
    <property type="component" value="Chromosome"/>
</dbReference>
<evidence type="ECO:0000313" key="1">
    <source>
        <dbReference type="EMBL" id="EFQ23513.1"/>
    </source>
</evidence>
<name>E3CXE7_9BACT</name>
<organism evidence="1 2">
    <name type="scientific">Aminomonas paucivorans DSM 12260</name>
    <dbReference type="NCBI Taxonomy" id="584708"/>
    <lineage>
        <taxon>Bacteria</taxon>
        <taxon>Thermotogati</taxon>
        <taxon>Synergistota</taxon>
        <taxon>Synergistia</taxon>
        <taxon>Synergistales</taxon>
        <taxon>Synergistaceae</taxon>
        <taxon>Aminomonas</taxon>
    </lineage>
</organism>
<reference evidence="1 2" key="1">
    <citation type="journal article" date="2010" name="Stand. Genomic Sci.">
        <title>Non-contiguous finished genome sequence of Aminomonas paucivorans type strain (GLU-3).</title>
        <authorList>
            <person name="Pitluck S."/>
            <person name="Yasawong M."/>
            <person name="Held B."/>
            <person name="Lapidus A."/>
            <person name="Nolan M."/>
            <person name="Copeland A."/>
            <person name="Lucas S."/>
            <person name="Del Rio T.G."/>
            <person name="Tice H."/>
            <person name="Cheng J.F."/>
            <person name="Chertkov O."/>
            <person name="Goodwin L."/>
            <person name="Tapia R."/>
            <person name="Han C."/>
            <person name="Liolios K."/>
            <person name="Ivanova N."/>
            <person name="Mavromatis K."/>
            <person name="Ovchinnikova G."/>
            <person name="Pati A."/>
            <person name="Chen A."/>
            <person name="Palaniappan K."/>
            <person name="Land M."/>
            <person name="Hauser L."/>
            <person name="Chang Y.J."/>
            <person name="Jeffries C.D."/>
            <person name="Pukall R."/>
            <person name="Spring S."/>
            <person name="Rohde M."/>
            <person name="Sikorski J."/>
            <person name="Goker M."/>
            <person name="Woyke T."/>
            <person name="Bristow J."/>
            <person name="Eisen J.A."/>
            <person name="Markowitz V."/>
            <person name="Hugenholtz P."/>
            <person name="Kyrpides N.C."/>
            <person name="Klenk H.P."/>
        </authorList>
    </citation>
    <scope>NUCLEOTIDE SEQUENCE [LARGE SCALE GENOMIC DNA]</scope>
    <source>
        <strain evidence="1 2">DSM 12260</strain>
    </source>
</reference>
<proteinExistence type="predicted"/>
<dbReference type="AlphaFoldDB" id="E3CXE7"/>
<dbReference type="GO" id="GO:0016740">
    <property type="term" value="F:transferase activity"/>
    <property type="evidence" value="ECO:0007669"/>
    <property type="project" value="UniProtKB-KW"/>
</dbReference>
<dbReference type="HOGENOM" id="CLU_863137_0_0_0"/>
<dbReference type="Gene3D" id="3.40.50.11190">
    <property type="match status" value="1"/>
</dbReference>
<dbReference type="Gene3D" id="3.40.50.2000">
    <property type="entry name" value="Glycogen Phosphorylase B"/>
    <property type="match status" value="1"/>
</dbReference>
<sequence length="311" mass="33685">MFFCEGGPRVGGGHLSRCAALAAGFARRGIPCRFRVNREAPEEFGAPPDTVQRVEDPLDQSVWPAYPPGTLGVVDSYRVDPGWLEGAERRLSFLVVDDSRAFPVERHVWGVLNYNLHASVLGYEETGGARLLGPRYALLRSSFWDQESFSGQGVLLVAGAADPLGITPSILSWWKPSWPRLLAVAGPLWAAELRSRCHAQILGRENLEVVDSPPDLPERMARAGRVLCTSSVTCYEALALRKPLGVFQVADNQLPIGEAVQAQGLGTNLGPWGTWGPEELEGWLRSDLPPPPAVVNPRGALAAAAELVKVL</sequence>
<keyword evidence="1" id="KW-0808">Transferase</keyword>
<dbReference type="PaxDb" id="584708-Apau_1086"/>
<evidence type="ECO:0000313" key="2">
    <source>
        <dbReference type="Proteomes" id="UP000005096"/>
    </source>
</evidence>
<protein>
    <submittedName>
        <fullName evidence="1">Spore coat polysaccharide biosynthesis protein predicted glycosyltransferase-like protein</fullName>
    </submittedName>
</protein>
<dbReference type="eggNOG" id="COG3980">
    <property type="taxonomic scope" value="Bacteria"/>
</dbReference>
<gene>
    <name evidence="1" type="ORF">Apau_1086</name>
</gene>
<accession>E3CXE7</accession>
<dbReference type="STRING" id="584708.Apau_1086"/>
<dbReference type="EMBL" id="CM001022">
    <property type="protein sequence ID" value="EFQ23513.1"/>
    <property type="molecule type" value="Genomic_DNA"/>
</dbReference>